<keyword evidence="2" id="KW-1185">Reference proteome</keyword>
<dbReference type="OrthoDB" id="5876154at2759"/>
<dbReference type="Pfam" id="PF17360">
    <property type="entry name" value="DUF5386"/>
    <property type="match status" value="1"/>
</dbReference>
<protein>
    <submittedName>
        <fullName evidence="3">DM domain-containing protein</fullName>
    </submittedName>
</protein>
<accession>A0A183GD76</accession>
<dbReference type="Proteomes" id="UP000050761">
    <property type="component" value="Unassembled WGS sequence"/>
</dbReference>
<gene>
    <name evidence="1" type="ORF">HPBE_LOCUS20179</name>
</gene>
<evidence type="ECO:0000313" key="2">
    <source>
        <dbReference type="Proteomes" id="UP000050761"/>
    </source>
</evidence>
<proteinExistence type="predicted"/>
<accession>A0A3P8AVZ5</accession>
<dbReference type="AlphaFoldDB" id="A0A183GD76"/>
<dbReference type="InterPro" id="IPR035332">
    <property type="entry name" value="DUF5386"/>
</dbReference>
<reference evidence="1 2" key="1">
    <citation type="submission" date="2018-11" db="EMBL/GenBank/DDBJ databases">
        <authorList>
            <consortium name="Pathogen Informatics"/>
        </authorList>
    </citation>
    <scope>NUCLEOTIDE SEQUENCE [LARGE SCALE GENOMIC DNA]</scope>
</reference>
<evidence type="ECO:0000313" key="3">
    <source>
        <dbReference type="WBParaSite" id="HPBE_0002018001-mRNA-1"/>
    </source>
</evidence>
<dbReference type="WBParaSite" id="HPBE_0002018001-mRNA-1">
    <property type="protein sequence ID" value="HPBE_0002018001-mRNA-1"/>
    <property type="gene ID" value="HPBE_0002018001"/>
</dbReference>
<reference evidence="3" key="2">
    <citation type="submission" date="2019-09" db="UniProtKB">
        <authorList>
            <consortium name="WormBaseParasite"/>
        </authorList>
    </citation>
    <scope>IDENTIFICATION</scope>
</reference>
<organism evidence="2 3">
    <name type="scientific">Heligmosomoides polygyrus</name>
    <name type="common">Parasitic roundworm</name>
    <dbReference type="NCBI Taxonomy" id="6339"/>
    <lineage>
        <taxon>Eukaryota</taxon>
        <taxon>Metazoa</taxon>
        <taxon>Ecdysozoa</taxon>
        <taxon>Nematoda</taxon>
        <taxon>Chromadorea</taxon>
        <taxon>Rhabditida</taxon>
        <taxon>Rhabditina</taxon>
        <taxon>Rhabditomorpha</taxon>
        <taxon>Strongyloidea</taxon>
        <taxon>Heligmosomidae</taxon>
        <taxon>Heligmosomoides</taxon>
    </lineage>
</organism>
<evidence type="ECO:0000313" key="1">
    <source>
        <dbReference type="EMBL" id="VDP18662.1"/>
    </source>
</evidence>
<dbReference type="EMBL" id="UZAH01031935">
    <property type="protein sequence ID" value="VDP18662.1"/>
    <property type="molecule type" value="Genomic_DNA"/>
</dbReference>
<name>A0A183GD76_HELPZ</name>
<sequence length="94" mass="10831">MTRRKALFRHCHHVVDAQCRCADRVDFQNREYLEEVETSSFGFRFLDEIALLKRGKITRDTPKNTYKRGLSAEDGAAVITNENRQIALFEAGPT</sequence>